<sequence>METVKRLVNSFKKRLEMCIHVCGKTIAPYLKPRIYDISKIQREEPPFIFTEKIDQFLIQKRYQSWKQTGLELNYNSNLIKYRTNVIQHQFQNDSTQKINLLLLNNDFIPKKFYLIPYINCYFIEVNEQVETLAINEFPILSYVDDESSESDSSYFE</sequence>
<comment type="caution">
    <text evidence="1">The sequence shown here is derived from an EMBL/GenBank/DDBJ whole genome shotgun (WGS) entry which is preliminary data.</text>
</comment>
<evidence type="ECO:0000313" key="2">
    <source>
        <dbReference type="Proteomes" id="UP001470230"/>
    </source>
</evidence>
<evidence type="ECO:0000313" key="1">
    <source>
        <dbReference type="EMBL" id="KAK8899787.1"/>
    </source>
</evidence>
<keyword evidence="2" id="KW-1185">Reference proteome</keyword>
<dbReference type="Proteomes" id="UP001470230">
    <property type="component" value="Unassembled WGS sequence"/>
</dbReference>
<organism evidence="1 2">
    <name type="scientific">Tritrichomonas musculus</name>
    <dbReference type="NCBI Taxonomy" id="1915356"/>
    <lineage>
        <taxon>Eukaryota</taxon>
        <taxon>Metamonada</taxon>
        <taxon>Parabasalia</taxon>
        <taxon>Tritrichomonadida</taxon>
        <taxon>Tritrichomonadidae</taxon>
        <taxon>Tritrichomonas</taxon>
    </lineage>
</organism>
<protein>
    <submittedName>
        <fullName evidence="1">Uncharacterized protein</fullName>
    </submittedName>
</protein>
<dbReference type="EMBL" id="JAPFFF010000001">
    <property type="protein sequence ID" value="KAK8899787.1"/>
    <property type="molecule type" value="Genomic_DNA"/>
</dbReference>
<reference evidence="1 2" key="1">
    <citation type="submission" date="2024-04" db="EMBL/GenBank/DDBJ databases">
        <title>Tritrichomonas musculus Genome.</title>
        <authorList>
            <person name="Alves-Ferreira E."/>
            <person name="Grigg M."/>
            <person name="Lorenzi H."/>
            <person name="Galac M."/>
        </authorList>
    </citation>
    <scope>NUCLEOTIDE SEQUENCE [LARGE SCALE GENOMIC DNA]</scope>
    <source>
        <strain evidence="1 2">EAF2021</strain>
    </source>
</reference>
<gene>
    <name evidence="1" type="ORF">M9Y10_002109</name>
</gene>
<name>A0ABR2L997_9EUKA</name>
<proteinExistence type="predicted"/>
<accession>A0ABR2L997</accession>